<dbReference type="RefSeq" id="WP_132321830.1">
    <property type="nucleotide sequence ID" value="NZ_FWZT01000016.1"/>
</dbReference>
<dbReference type="OrthoDB" id="5287655at2"/>
<dbReference type="PROSITE" id="PS50109">
    <property type="entry name" value="HIS_KIN"/>
    <property type="match status" value="1"/>
</dbReference>
<proteinExistence type="predicted"/>
<dbReference type="InterPro" id="IPR005467">
    <property type="entry name" value="His_kinase_dom"/>
</dbReference>
<organism evidence="10 11">
    <name type="scientific">Pseudobacteriovorax antillogorgiicola</name>
    <dbReference type="NCBI Taxonomy" id="1513793"/>
    <lineage>
        <taxon>Bacteria</taxon>
        <taxon>Pseudomonadati</taxon>
        <taxon>Bdellovibrionota</taxon>
        <taxon>Oligoflexia</taxon>
        <taxon>Oligoflexales</taxon>
        <taxon>Pseudobacteriovoracaceae</taxon>
        <taxon>Pseudobacteriovorax</taxon>
    </lineage>
</organism>
<keyword evidence="5 10" id="KW-0418">Kinase</keyword>
<name>A0A1Y6CGQ4_9BACT</name>
<dbReference type="InterPro" id="IPR036890">
    <property type="entry name" value="HATPase_C_sf"/>
</dbReference>
<evidence type="ECO:0000256" key="3">
    <source>
        <dbReference type="ARBA" id="ARBA00022553"/>
    </source>
</evidence>
<dbReference type="SMART" id="SM00388">
    <property type="entry name" value="HisKA"/>
    <property type="match status" value="1"/>
</dbReference>
<dbReference type="InterPro" id="IPR050736">
    <property type="entry name" value="Sensor_HK_Regulatory"/>
</dbReference>
<evidence type="ECO:0000313" key="10">
    <source>
        <dbReference type="EMBL" id="SMF52235.1"/>
    </source>
</evidence>
<keyword evidence="7" id="KW-0812">Transmembrane</keyword>
<dbReference type="Pfam" id="PF00512">
    <property type="entry name" value="HisKA"/>
    <property type="match status" value="1"/>
</dbReference>
<dbReference type="PRINTS" id="PR00344">
    <property type="entry name" value="BCTRLSENSOR"/>
</dbReference>
<dbReference type="InterPro" id="IPR011622">
    <property type="entry name" value="7TMR_DISM_rcpt_extracell_dom2"/>
</dbReference>
<dbReference type="Gene3D" id="2.60.40.2380">
    <property type="match status" value="1"/>
</dbReference>
<protein>
    <recommendedName>
        <fullName evidence="2">histidine kinase</fullName>
        <ecNumber evidence="2">2.7.13.3</ecNumber>
    </recommendedName>
</protein>
<keyword evidence="7" id="KW-1133">Transmembrane helix</keyword>
<feature type="transmembrane region" description="Helical" evidence="7">
    <location>
        <begin position="190"/>
        <end position="208"/>
    </location>
</feature>
<evidence type="ECO:0000256" key="2">
    <source>
        <dbReference type="ARBA" id="ARBA00012438"/>
    </source>
</evidence>
<keyword evidence="3" id="KW-0597">Phosphoprotein</keyword>
<feature type="signal peptide" evidence="8">
    <location>
        <begin position="1"/>
        <end position="29"/>
    </location>
</feature>
<dbReference type="InterPro" id="IPR003661">
    <property type="entry name" value="HisK_dim/P_dom"/>
</dbReference>
<dbReference type="InterPro" id="IPR036097">
    <property type="entry name" value="HisK_dim/P_sf"/>
</dbReference>
<dbReference type="PANTHER" id="PTHR43711">
    <property type="entry name" value="TWO-COMPONENT HISTIDINE KINASE"/>
    <property type="match status" value="1"/>
</dbReference>
<accession>A0A1Y6CGQ4</accession>
<evidence type="ECO:0000256" key="7">
    <source>
        <dbReference type="SAM" id="Phobius"/>
    </source>
</evidence>
<evidence type="ECO:0000256" key="5">
    <source>
        <dbReference type="ARBA" id="ARBA00022777"/>
    </source>
</evidence>
<dbReference type="Pfam" id="PF07695">
    <property type="entry name" value="7TMR-DISM_7TM"/>
    <property type="match status" value="1"/>
</dbReference>
<feature type="domain" description="Histidine kinase" evidence="9">
    <location>
        <begin position="413"/>
        <end position="640"/>
    </location>
</feature>
<gene>
    <name evidence="10" type="ORF">SAMN06296036_11642</name>
</gene>
<evidence type="ECO:0000313" key="11">
    <source>
        <dbReference type="Proteomes" id="UP000192907"/>
    </source>
</evidence>
<dbReference type="Pfam" id="PF02518">
    <property type="entry name" value="HATPase_c"/>
    <property type="match status" value="1"/>
</dbReference>
<dbReference type="AlphaFoldDB" id="A0A1Y6CGQ4"/>
<dbReference type="InterPro" id="IPR003594">
    <property type="entry name" value="HATPase_dom"/>
</dbReference>
<dbReference type="Proteomes" id="UP000192907">
    <property type="component" value="Unassembled WGS sequence"/>
</dbReference>
<dbReference type="STRING" id="1513793.SAMN06296036_11642"/>
<feature type="transmembrane region" description="Helical" evidence="7">
    <location>
        <begin position="335"/>
        <end position="353"/>
    </location>
</feature>
<feature type="transmembrane region" description="Helical" evidence="7">
    <location>
        <begin position="365"/>
        <end position="387"/>
    </location>
</feature>
<keyword evidence="8" id="KW-0732">Signal</keyword>
<dbReference type="CDD" id="cd00082">
    <property type="entry name" value="HisKA"/>
    <property type="match status" value="1"/>
</dbReference>
<keyword evidence="6" id="KW-0902">Two-component regulatory system</keyword>
<sequence length="649" mass="73137">MIVFDLKSFRTKLLFWLLASFVLPVDALAKQASVDLLPRAFVFEDTNGSLEIDDILDPKIHSQFKAFKDNPKRSYGFTRSTVWVYVDVHNRSDKDQVRYLGSIRPEISTFNMYHVQDGQVQQVWLGGASVPIEDRVESTRLNLFQDEIPKGATKRYYFQVRSDLSVSLVLQSSTRDTYFFQHQIADITHFFYIGSMFSLIIYSIFFYVSLRDRNFLYYSLFGISITISDIVYSGFLEMWGFSFLGHEHAVIFLASSPPLSIIYGISFIQVRQLYPKLFYLGAVLGLVVTGVFLLSIVMPGPLAGSLVMMSQFFSMLYVISVGFHGFRNGNKSAGLYLSGWGLFAGCLIVWIMGNVGSLPKNYFVAFAPIFGNIVEMTMTAIALSFQFNQMKEDQFQKEIATRETDSLRTLVQVVCHDIANPLSVISGSHRVASRFKDDQEKQSKAWDRVGRASKSIEAIINQVRRMQAIKVGKQELVLEPVDVAVVFKEVEFNLEHKARSKGVQLVFSIDKGKRPAFKVMADETSLAHDVVNNFVSNAIKFSDSGCHVWIEAFFRDGKPVIRVKDEGIGMPPDILDSVFSENKKTSRRGTNQEAGTGFGMPLAKYFVDKYGGEVEITSKEAREGDSEHGTCIEVTLTEATENPELQKAS</sequence>
<reference evidence="11" key="1">
    <citation type="submission" date="2017-04" db="EMBL/GenBank/DDBJ databases">
        <authorList>
            <person name="Varghese N."/>
            <person name="Submissions S."/>
        </authorList>
    </citation>
    <scope>NUCLEOTIDE SEQUENCE [LARGE SCALE GENOMIC DNA]</scope>
    <source>
        <strain evidence="11">RKEM611</strain>
    </source>
</reference>
<evidence type="ECO:0000256" key="1">
    <source>
        <dbReference type="ARBA" id="ARBA00000085"/>
    </source>
</evidence>
<feature type="transmembrane region" description="Helical" evidence="7">
    <location>
        <begin position="248"/>
        <end position="270"/>
    </location>
</feature>
<dbReference type="CDD" id="cd00075">
    <property type="entry name" value="HATPase"/>
    <property type="match status" value="1"/>
</dbReference>
<dbReference type="Gene3D" id="3.30.565.10">
    <property type="entry name" value="Histidine kinase-like ATPase, C-terminal domain"/>
    <property type="match status" value="1"/>
</dbReference>
<dbReference type="InterPro" id="IPR011623">
    <property type="entry name" value="7TMR_DISM_rcpt_extracell_dom1"/>
</dbReference>
<dbReference type="InterPro" id="IPR004358">
    <property type="entry name" value="Sig_transdc_His_kin-like_C"/>
</dbReference>
<dbReference type="SUPFAM" id="SSF47384">
    <property type="entry name" value="Homodimeric domain of signal transducing histidine kinase"/>
    <property type="match status" value="1"/>
</dbReference>
<keyword evidence="7" id="KW-0472">Membrane</keyword>
<dbReference type="GO" id="GO:0000155">
    <property type="term" value="F:phosphorelay sensor kinase activity"/>
    <property type="evidence" value="ECO:0007669"/>
    <property type="project" value="InterPro"/>
</dbReference>
<dbReference type="PANTHER" id="PTHR43711:SF1">
    <property type="entry name" value="HISTIDINE KINASE 1"/>
    <property type="match status" value="1"/>
</dbReference>
<feature type="chain" id="PRO_5012102328" description="histidine kinase" evidence="8">
    <location>
        <begin position="30"/>
        <end position="649"/>
    </location>
</feature>
<comment type="catalytic activity">
    <reaction evidence="1">
        <text>ATP + protein L-histidine = ADP + protein N-phospho-L-histidine.</text>
        <dbReference type="EC" id="2.7.13.3"/>
    </reaction>
</comment>
<evidence type="ECO:0000256" key="8">
    <source>
        <dbReference type="SAM" id="SignalP"/>
    </source>
</evidence>
<feature type="transmembrane region" description="Helical" evidence="7">
    <location>
        <begin position="303"/>
        <end position="323"/>
    </location>
</feature>
<dbReference type="EC" id="2.7.13.3" evidence="2"/>
<dbReference type="SUPFAM" id="SSF55874">
    <property type="entry name" value="ATPase domain of HSP90 chaperone/DNA topoisomerase II/histidine kinase"/>
    <property type="match status" value="1"/>
</dbReference>
<feature type="transmembrane region" description="Helical" evidence="7">
    <location>
        <begin position="215"/>
        <end position="236"/>
    </location>
</feature>
<feature type="transmembrane region" description="Helical" evidence="7">
    <location>
        <begin position="277"/>
        <end position="297"/>
    </location>
</feature>
<evidence type="ECO:0000256" key="4">
    <source>
        <dbReference type="ARBA" id="ARBA00022679"/>
    </source>
</evidence>
<evidence type="ECO:0000259" key="9">
    <source>
        <dbReference type="PROSITE" id="PS50109"/>
    </source>
</evidence>
<dbReference type="EMBL" id="FWZT01000016">
    <property type="protein sequence ID" value="SMF52235.1"/>
    <property type="molecule type" value="Genomic_DNA"/>
</dbReference>
<dbReference type="Pfam" id="PF07696">
    <property type="entry name" value="7TMR-DISMED2"/>
    <property type="match status" value="1"/>
</dbReference>
<dbReference type="SMART" id="SM00387">
    <property type="entry name" value="HATPase_c"/>
    <property type="match status" value="1"/>
</dbReference>
<keyword evidence="11" id="KW-1185">Reference proteome</keyword>
<evidence type="ECO:0000256" key="6">
    <source>
        <dbReference type="ARBA" id="ARBA00023012"/>
    </source>
</evidence>
<dbReference type="Gene3D" id="1.10.287.130">
    <property type="match status" value="1"/>
</dbReference>
<keyword evidence="4" id="KW-0808">Transferase</keyword>